<evidence type="ECO:0000313" key="3">
    <source>
        <dbReference type="EMBL" id="SCW62043.1"/>
    </source>
</evidence>
<gene>
    <name evidence="3" type="ORF">SAMN04487970_102123</name>
</gene>
<dbReference type="EMBL" id="FMTT01000021">
    <property type="protein sequence ID" value="SCW62043.1"/>
    <property type="molecule type" value="Genomic_DNA"/>
</dbReference>
<dbReference type="STRING" id="624147.SAMN04487970_102123"/>
<dbReference type="RefSeq" id="WP_090673122.1">
    <property type="nucleotide sequence ID" value="NZ_FMTT01000021.1"/>
</dbReference>
<dbReference type="OrthoDB" id="2662378at2"/>
<evidence type="ECO:0000256" key="2">
    <source>
        <dbReference type="SAM" id="Phobius"/>
    </source>
</evidence>
<organism evidence="3 4">
    <name type="scientific">Paenibacillus tianmuensis</name>
    <dbReference type="NCBI Taxonomy" id="624147"/>
    <lineage>
        <taxon>Bacteria</taxon>
        <taxon>Bacillati</taxon>
        <taxon>Bacillota</taxon>
        <taxon>Bacilli</taxon>
        <taxon>Bacillales</taxon>
        <taxon>Paenibacillaceae</taxon>
        <taxon>Paenibacillus</taxon>
    </lineage>
</organism>
<keyword evidence="2" id="KW-1133">Transmembrane helix</keyword>
<proteinExistence type="predicted"/>
<feature type="coiled-coil region" evidence="1">
    <location>
        <begin position="68"/>
        <end position="119"/>
    </location>
</feature>
<reference evidence="4" key="1">
    <citation type="submission" date="2016-10" db="EMBL/GenBank/DDBJ databases">
        <authorList>
            <person name="Varghese N."/>
            <person name="Submissions S."/>
        </authorList>
    </citation>
    <scope>NUCLEOTIDE SEQUENCE [LARGE SCALE GENOMIC DNA]</scope>
    <source>
        <strain evidence="4">CGMCC 1.8946</strain>
    </source>
</reference>
<protein>
    <submittedName>
        <fullName evidence="3">Uncharacterized protein</fullName>
    </submittedName>
</protein>
<sequence>MRMVQEAVPFFVKIGLIARCRCVIVASAGRLVAYTVERNPVGRPLAALLSKGVTKTMNASPNKDGERLMKVETRLENIEVAVTRMEEKLDKWHGNYISRVEINEMLRARDERLERIEKERLANKQLYPGWISSLIAFAALLVAWFHNK</sequence>
<keyword evidence="4" id="KW-1185">Reference proteome</keyword>
<feature type="transmembrane region" description="Helical" evidence="2">
    <location>
        <begin position="126"/>
        <end position="145"/>
    </location>
</feature>
<keyword evidence="1" id="KW-0175">Coiled coil</keyword>
<evidence type="ECO:0000256" key="1">
    <source>
        <dbReference type="SAM" id="Coils"/>
    </source>
</evidence>
<keyword evidence="2" id="KW-0472">Membrane</keyword>
<accession>A0A1G4RYK8</accession>
<name>A0A1G4RYK8_9BACL</name>
<evidence type="ECO:0000313" key="4">
    <source>
        <dbReference type="Proteomes" id="UP000198601"/>
    </source>
</evidence>
<dbReference type="Proteomes" id="UP000198601">
    <property type="component" value="Unassembled WGS sequence"/>
</dbReference>
<dbReference type="AlphaFoldDB" id="A0A1G4RYK8"/>
<keyword evidence="2" id="KW-0812">Transmembrane</keyword>